<protein>
    <submittedName>
        <fullName evidence="1">Uncharacterized protein</fullName>
    </submittedName>
</protein>
<dbReference type="AlphaFoldDB" id="A0ABD2AIS5"/>
<gene>
    <name evidence="1" type="ORF">V1477_021219</name>
</gene>
<keyword evidence="2" id="KW-1185">Reference proteome</keyword>
<name>A0ABD2AIS5_VESMC</name>
<evidence type="ECO:0000313" key="1">
    <source>
        <dbReference type="EMBL" id="KAL2719725.1"/>
    </source>
</evidence>
<reference evidence="1 2" key="1">
    <citation type="journal article" date="2024" name="Ann. Entomol. Soc. Am.">
        <title>Genomic analyses of the southern and eastern yellowjacket wasps (Hymenoptera: Vespidae) reveal evolutionary signatures of social life.</title>
        <authorList>
            <person name="Catto M.A."/>
            <person name="Caine P.B."/>
            <person name="Orr S.E."/>
            <person name="Hunt B.G."/>
            <person name="Goodisman M.A.D."/>
        </authorList>
    </citation>
    <scope>NUCLEOTIDE SEQUENCE [LARGE SCALE GENOMIC DNA]</scope>
    <source>
        <strain evidence="1">232</strain>
        <tissue evidence="1">Head and thorax</tissue>
    </source>
</reference>
<accession>A0ABD2AIS5</accession>
<organism evidence="1 2">
    <name type="scientific">Vespula maculifrons</name>
    <name type="common">Eastern yellow jacket</name>
    <name type="synonym">Wasp</name>
    <dbReference type="NCBI Taxonomy" id="7453"/>
    <lineage>
        <taxon>Eukaryota</taxon>
        <taxon>Metazoa</taxon>
        <taxon>Ecdysozoa</taxon>
        <taxon>Arthropoda</taxon>
        <taxon>Hexapoda</taxon>
        <taxon>Insecta</taxon>
        <taxon>Pterygota</taxon>
        <taxon>Neoptera</taxon>
        <taxon>Endopterygota</taxon>
        <taxon>Hymenoptera</taxon>
        <taxon>Apocrita</taxon>
        <taxon>Aculeata</taxon>
        <taxon>Vespoidea</taxon>
        <taxon>Vespidae</taxon>
        <taxon>Vespinae</taxon>
        <taxon>Vespula</taxon>
    </lineage>
</organism>
<proteinExistence type="predicted"/>
<sequence>MESKTLIEDEENFALHIVRHLIYQIVKAATKRRRTITQKYCNGAELTDNRVVIISKEDTRLTQELRRTEDVLFVIEPSQILRMVFKSIWRERHLVIWCVETTRRHC</sequence>
<dbReference type="Proteomes" id="UP001607303">
    <property type="component" value="Unassembled WGS sequence"/>
</dbReference>
<comment type="caution">
    <text evidence="1">The sequence shown here is derived from an EMBL/GenBank/DDBJ whole genome shotgun (WGS) entry which is preliminary data.</text>
</comment>
<dbReference type="EMBL" id="JAYRBN010000119">
    <property type="protein sequence ID" value="KAL2719725.1"/>
    <property type="molecule type" value="Genomic_DNA"/>
</dbReference>
<evidence type="ECO:0000313" key="2">
    <source>
        <dbReference type="Proteomes" id="UP001607303"/>
    </source>
</evidence>